<accession>A0A498L3R8</accession>
<gene>
    <name evidence="2" type="ORF">EAF64_01135</name>
</gene>
<dbReference type="EMBL" id="RDFA01000001">
    <property type="protein sequence ID" value="RXK51274.1"/>
    <property type="molecule type" value="Genomic_DNA"/>
</dbReference>
<dbReference type="OrthoDB" id="200377at2157"/>
<keyword evidence="3" id="KW-1185">Reference proteome</keyword>
<comment type="caution">
    <text evidence="2">The sequence shown here is derived from an EMBL/GenBank/DDBJ whole genome shotgun (WGS) entry which is preliminary data.</text>
</comment>
<proteinExistence type="predicted"/>
<dbReference type="AlphaFoldDB" id="A0A498L3R8"/>
<dbReference type="Pfam" id="PF22751">
    <property type="entry name" value="DUF488-N3a"/>
    <property type="match status" value="1"/>
</dbReference>
<organism evidence="2 3">
    <name type="scientific">Halorientalis pallida</name>
    <dbReference type="NCBI Taxonomy" id="2479928"/>
    <lineage>
        <taxon>Archaea</taxon>
        <taxon>Methanobacteriati</taxon>
        <taxon>Methanobacteriota</taxon>
        <taxon>Stenosarchaea group</taxon>
        <taxon>Halobacteria</taxon>
        <taxon>Halobacteriales</taxon>
        <taxon>Haloarculaceae</taxon>
        <taxon>Halorientalis</taxon>
    </lineage>
</organism>
<feature type="domain" description="DUF488" evidence="1">
    <location>
        <begin position="60"/>
        <end position="178"/>
    </location>
</feature>
<dbReference type="Proteomes" id="UP000289691">
    <property type="component" value="Unassembled WGS sequence"/>
</dbReference>
<evidence type="ECO:0000313" key="3">
    <source>
        <dbReference type="Proteomes" id="UP000289691"/>
    </source>
</evidence>
<reference evidence="2 3" key="1">
    <citation type="submission" date="2019-01" db="EMBL/GenBank/DDBJ databases">
        <title>Halorientalis sp. F13-25 a new haloarchaeum isolated from hypersaline water.</title>
        <authorList>
            <person name="Ana D.-V."/>
            <person name="Cristina S.-P."/>
            <person name="Antonio V."/>
        </authorList>
    </citation>
    <scope>NUCLEOTIDE SEQUENCE [LARGE SCALE GENOMIC DNA]</scope>
    <source>
        <strain evidence="2 3">F13-25</strain>
    </source>
</reference>
<name>A0A498L3R8_9EURY</name>
<evidence type="ECO:0000259" key="1">
    <source>
        <dbReference type="Pfam" id="PF22751"/>
    </source>
</evidence>
<protein>
    <submittedName>
        <fullName evidence="2">DUF488 domain-containing protein</fullName>
    </submittedName>
</protein>
<dbReference type="InterPro" id="IPR054495">
    <property type="entry name" value="DUF488-N3a"/>
</dbReference>
<evidence type="ECO:0000313" key="2">
    <source>
        <dbReference type="EMBL" id="RXK51274.1"/>
    </source>
</evidence>
<sequence>MPPRVKCPLPPAVRASVADTPRTPCFLLTATRHSTVERADAGEVAETYVAALQHDLVDFEDAALVGVVRQPTGWFHGAVDENRPALGPPAALLEETKRRHEDLKMQGLCDEGAHNAAWDEVGFEARYRDHVRESPDAQAALDDLAERVRDGETVVLVCFEGEDKRCHRRVLVGLLEARL</sequence>